<keyword evidence="3" id="KW-1185">Reference proteome</keyword>
<comment type="caution">
    <text evidence="2">The sequence shown here is derived from an EMBL/GenBank/DDBJ whole genome shotgun (WGS) entry which is preliminary data.</text>
</comment>
<dbReference type="InterPro" id="IPR001695">
    <property type="entry name" value="Lysyl_oxidase"/>
</dbReference>
<evidence type="ECO:0000313" key="3">
    <source>
        <dbReference type="Proteomes" id="UP001501204"/>
    </source>
</evidence>
<reference evidence="3" key="1">
    <citation type="journal article" date="2019" name="Int. J. Syst. Evol. Microbiol.">
        <title>The Global Catalogue of Microorganisms (GCM) 10K type strain sequencing project: providing services to taxonomists for standard genome sequencing and annotation.</title>
        <authorList>
            <consortium name="The Broad Institute Genomics Platform"/>
            <consortium name="The Broad Institute Genome Sequencing Center for Infectious Disease"/>
            <person name="Wu L."/>
            <person name="Ma J."/>
        </authorList>
    </citation>
    <scope>NUCLEOTIDE SEQUENCE [LARGE SCALE GENOMIC DNA]</scope>
    <source>
        <strain evidence="3">JCM 14735</strain>
    </source>
</reference>
<dbReference type="Pfam" id="PF01186">
    <property type="entry name" value="Lysyl_oxidase"/>
    <property type="match status" value="1"/>
</dbReference>
<sequence length="306" mass="32619">MVPDVRRILRGDWGTSESDAPAGGGPLAAPERCSSDRVGGYSVLRTSHVLLATATTVATVATGVMLGVVAPATADHGSAPHRVAGPEDRLPDLQMEPLSDHRVQILEGRRVLRFTAVIANRGDGPLELVGSRTSTATEEMSVVQRISQRGGGHESVPTDAVMTYAVDDNHSHWHFQHAAEYSLRVPGEEHPRVAHKEGFCLIDDVRLPGASSGETAESAEYDGCEEGLTETRSVTQGISVGWGDPYTFDVWGQWIDLTGLPLPGRYCLEATADPRGLLAETDTGNNTTTTLVDLTANDVKVVGTEC</sequence>
<dbReference type="EMBL" id="BAAAOA010000037">
    <property type="protein sequence ID" value="GAA1768254.1"/>
    <property type="molecule type" value="Genomic_DNA"/>
</dbReference>
<feature type="region of interest" description="Disordered" evidence="1">
    <location>
        <begin position="10"/>
        <end position="31"/>
    </location>
</feature>
<evidence type="ECO:0000313" key="2">
    <source>
        <dbReference type="EMBL" id="GAA1768254.1"/>
    </source>
</evidence>
<organism evidence="2 3">
    <name type="scientific">Kocuria aegyptia</name>
    <dbReference type="NCBI Taxonomy" id="330943"/>
    <lineage>
        <taxon>Bacteria</taxon>
        <taxon>Bacillati</taxon>
        <taxon>Actinomycetota</taxon>
        <taxon>Actinomycetes</taxon>
        <taxon>Micrococcales</taxon>
        <taxon>Micrococcaceae</taxon>
        <taxon>Kocuria</taxon>
    </lineage>
</organism>
<evidence type="ECO:0000256" key="1">
    <source>
        <dbReference type="SAM" id="MobiDB-lite"/>
    </source>
</evidence>
<dbReference type="Proteomes" id="UP001501204">
    <property type="component" value="Unassembled WGS sequence"/>
</dbReference>
<proteinExistence type="predicted"/>
<protein>
    <recommendedName>
        <fullName evidence="4">CARDB domain-containing protein</fullName>
    </recommendedName>
</protein>
<accession>A0ABP4X3B1</accession>
<gene>
    <name evidence="2" type="ORF">GCM10009767_28190</name>
</gene>
<evidence type="ECO:0008006" key="4">
    <source>
        <dbReference type="Google" id="ProtNLM"/>
    </source>
</evidence>
<name>A0ABP4X3B1_9MICC</name>